<comment type="caution">
    <text evidence="2">The sequence shown here is derived from an EMBL/GenBank/DDBJ whole genome shotgun (WGS) entry which is preliminary data.</text>
</comment>
<evidence type="ECO:0000313" key="3">
    <source>
        <dbReference type="Proteomes" id="UP000693946"/>
    </source>
</evidence>
<sequence length="279" mass="32311">MSNVKPSKPGPQEGLSFSLTKAVEDVSHHSFLQSEALKEKQKKLSYLQATLCDVETKGEMAEQELRCKVRETLVLESDVEHLERHTRVLHDRCASICKENTELQILIFEEEENARLVLAGFNTYRNKMEGHRAAVMHAASQTEAHKELEEKRALVRMLKQKKEELKKDLENSNGKTAHVAKRENESQKEEISVTRRIIAEKTERLLKEFQTHTQMKKDIEIQNRRHDAIVKRLHCQLSRAQAAHRQMSEDIYHMEIQLAELKRQQESSEESVSGHSTNL</sequence>
<dbReference type="Proteomes" id="UP000693946">
    <property type="component" value="Linkage Group LG8"/>
</dbReference>
<organism evidence="2 3">
    <name type="scientific">Solea senegalensis</name>
    <name type="common">Senegalese sole</name>
    <dbReference type="NCBI Taxonomy" id="28829"/>
    <lineage>
        <taxon>Eukaryota</taxon>
        <taxon>Metazoa</taxon>
        <taxon>Chordata</taxon>
        <taxon>Craniata</taxon>
        <taxon>Vertebrata</taxon>
        <taxon>Euteleostomi</taxon>
        <taxon>Actinopterygii</taxon>
        <taxon>Neopterygii</taxon>
        <taxon>Teleostei</taxon>
        <taxon>Neoteleostei</taxon>
        <taxon>Acanthomorphata</taxon>
        <taxon>Carangaria</taxon>
        <taxon>Pleuronectiformes</taxon>
        <taxon>Pleuronectoidei</taxon>
        <taxon>Soleidae</taxon>
        <taxon>Solea</taxon>
    </lineage>
</organism>
<name>A0AAV6Q0V6_SOLSE</name>
<proteinExistence type="predicted"/>
<evidence type="ECO:0000256" key="1">
    <source>
        <dbReference type="SAM" id="MobiDB-lite"/>
    </source>
</evidence>
<feature type="region of interest" description="Disordered" evidence="1">
    <location>
        <begin position="169"/>
        <end position="188"/>
    </location>
</feature>
<evidence type="ECO:0008006" key="4">
    <source>
        <dbReference type="Google" id="ProtNLM"/>
    </source>
</evidence>
<keyword evidence="3" id="KW-1185">Reference proteome</keyword>
<accession>A0AAV6Q0V6</accession>
<protein>
    <recommendedName>
        <fullName evidence="4">Coiled-coil domain-containing protein 122</fullName>
    </recommendedName>
</protein>
<reference evidence="2 3" key="1">
    <citation type="journal article" date="2021" name="Sci. Rep.">
        <title>Chromosome anchoring in Senegalese sole (Solea senegalensis) reveals sex-associated markers and genome rearrangements in flatfish.</title>
        <authorList>
            <person name="Guerrero-Cozar I."/>
            <person name="Gomez-Garrido J."/>
            <person name="Berbel C."/>
            <person name="Martinez-Blanch J.F."/>
            <person name="Alioto T."/>
            <person name="Claros M.G."/>
            <person name="Gagnaire P.A."/>
            <person name="Manchado M."/>
        </authorList>
    </citation>
    <scope>NUCLEOTIDE SEQUENCE [LARGE SCALE GENOMIC DNA]</scope>
    <source>
        <strain evidence="2">Sse05_10M</strain>
    </source>
</reference>
<evidence type="ECO:0000313" key="2">
    <source>
        <dbReference type="EMBL" id="KAG7479422.1"/>
    </source>
</evidence>
<dbReference type="AlphaFoldDB" id="A0AAV6Q0V6"/>
<gene>
    <name evidence="2" type="ORF">JOB18_025373</name>
</gene>
<dbReference type="EMBL" id="JAGKHQ010000020">
    <property type="protein sequence ID" value="KAG7479422.1"/>
    <property type="molecule type" value="Genomic_DNA"/>
</dbReference>